<name>A0A1F7YHL2_9BACT</name>
<dbReference type="Proteomes" id="UP000178851">
    <property type="component" value="Unassembled WGS sequence"/>
</dbReference>
<dbReference type="NCBIfam" id="TIGR02385">
    <property type="entry name" value="RelE_StbE"/>
    <property type="match status" value="1"/>
</dbReference>
<dbReference type="InterPro" id="IPR007712">
    <property type="entry name" value="RelE/ParE_toxin"/>
</dbReference>
<dbReference type="Pfam" id="PF15738">
    <property type="entry name" value="YafQ_toxin"/>
    <property type="match status" value="1"/>
</dbReference>
<evidence type="ECO:0000313" key="2">
    <source>
        <dbReference type="EMBL" id="OGM26752.1"/>
    </source>
</evidence>
<protein>
    <recommendedName>
        <fullName evidence="4">Type II toxin-antitoxin system mRNA interferase toxin, RelE/StbE family</fullName>
    </recommendedName>
</protein>
<proteinExistence type="predicted"/>
<accession>A0A1F7YHL2</accession>
<evidence type="ECO:0000313" key="3">
    <source>
        <dbReference type="Proteomes" id="UP000178851"/>
    </source>
</evidence>
<evidence type="ECO:0000256" key="1">
    <source>
        <dbReference type="ARBA" id="ARBA00022649"/>
    </source>
</evidence>
<comment type="caution">
    <text evidence="2">The sequence shown here is derived from an EMBL/GenBank/DDBJ whole genome shotgun (WGS) entry which is preliminary data.</text>
</comment>
<evidence type="ECO:0008006" key="4">
    <source>
        <dbReference type="Google" id="ProtNLM"/>
    </source>
</evidence>
<organism evidence="2 3">
    <name type="scientific">Candidatus Woesebacteria bacterium RIFCSPHIGHO2_01_FULL_39_28</name>
    <dbReference type="NCBI Taxonomy" id="1802496"/>
    <lineage>
        <taxon>Bacteria</taxon>
        <taxon>Candidatus Woeseibacteriota</taxon>
    </lineage>
</organism>
<dbReference type="EMBL" id="MGGI01000011">
    <property type="protein sequence ID" value="OGM26752.1"/>
    <property type="molecule type" value="Genomic_DNA"/>
</dbReference>
<reference evidence="2 3" key="1">
    <citation type="journal article" date="2016" name="Nat. Commun.">
        <title>Thousands of microbial genomes shed light on interconnected biogeochemical processes in an aquifer system.</title>
        <authorList>
            <person name="Anantharaman K."/>
            <person name="Brown C.T."/>
            <person name="Hug L.A."/>
            <person name="Sharon I."/>
            <person name="Castelle C.J."/>
            <person name="Probst A.J."/>
            <person name="Thomas B.C."/>
            <person name="Singh A."/>
            <person name="Wilkins M.J."/>
            <person name="Karaoz U."/>
            <person name="Brodie E.L."/>
            <person name="Williams K.H."/>
            <person name="Hubbard S.S."/>
            <person name="Banfield J.F."/>
        </authorList>
    </citation>
    <scope>NUCLEOTIDE SEQUENCE [LARGE SCALE GENOMIC DNA]</scope>
</reference>
<sequence length="90" mass="10741">MLIKRIDFSRRFEKNLKKAPTTIKKAFRIRLEIFLTDKFSPLLNNHALIGKYEGYRSFNVSGDWRAVFRELNNGEIIYFDLLGTHSQLYR</sequence>
<dbReference type="SUPFAM" id="SSF143011">
    <property type="entry name" value="RelE-like"/>
    <property type="match status" value="1"/>
</dbReference>
<dbReference type="InterPro" id="IPR004386">
    <property type="entry name" value="Toxin_YafQ-like"/>
</dbReference>
<gene>
    <name evidence="2" type="ORF">A2627_04215</name>
</gene>
<keyword evidence="1" id="KW-1277">Toxin-antitoxin system</keyword>
<dbReference type="InterPro" id="IPR035093">
    <property type="entry name" value="RelE/ParE_toxin_dom_sf"/>
</dbReference>
<dbReference type="AlphaFoldDB" id="A0A1F7YHL2"/>
<dbReference type="Gene3D" id="3.30.2310.20">
    <property type="entry name" value="RelE-like"/>
    <property type="match status" value="1"/>
</dbReference>